<sequence length="260" mass="27710">MEGPLRGPPGLDPQGPGPRDPGRDHPQHSTPQRTPSHQVDVCVQADLRGAEPLSYESEDEGMGRRTGSGTGCSGGGGGGARRSRRPLHGGGAHYSKQDIREQYCITDKQLIGLERRGNQGIFGCLSYENSPCGSSRSSLLSVCMRRKVPSDENLHEAAPLPRWSRYASAAAREDLAAPGTLRRRPRSVCAAPQGGPPGGPDPKRYTWTAEDEDATPRMVSAPRYSLPCLALSPGTSVLSPNLPLAAAASAQQRDLSRDEL</sequence>
<accession>A0A9C6U5B1</accession>
<dbReference type="GeneID" id="127749126"/>
<feature type="compositionally biased region" description="Gly residues" evidence="1">
    <location>
        <begin position="64"/>
        <end position="80"/>
    </location>
</feature>
<gene>
    <name evidence="3" type="primary">LOC127749126</name>
</gene>
<proteinExistence type="predicted"/>
<dbReference type="Proteomes" id="UP000504606">
    <property type="component" value="Unplaced"/>
</dbReference>
<feature type="region of interest" description="Disordered" evidence="1">
    <location>
        <begin position="175"/>
        <end position="216"/>
    </location>
</feature>
<name>A0A9C6U5B1_FRAOC</name>
<dbReference type="PANTHER" id="PTHR47644">
    <property type="entry name" value="AGAP008221-PA"/>
    <property type="match status" value="1"/>
</dbReference>
<feature type="region of interest" description="Disordered" evidence="1">
    <location>
        <begin position="1"/>
        <end position="94"/>
    </location>
</feature>
<dbReference type="RefSeq" id="XP_052121928.1">
    <property type="nucleotide sequence ID" value="XM_052265968.1"/>
</dbReference>
<evidence type="ECO:0000313" key="2">
    <source>
        <dbReference type="Proteomes" id="UP000504606"/>
    </source>
</evidence>
<feature type="compositionally biased region" description="Pro residues" evidence="1">
    <location>
        <begin position="1"/>
        <end position="19"/>
    </location>
</feature>
<dbReference type="PANTHER" id="PTHR47644:SF1">
    <property type="entry name" value="PDZ DOMAIN-CONTAINING PROTEIN"/>
    <property type="match status" value="1"/>
</dbReference>
<reference evidence="3" key="1">
    <citation type="submission" date="2025-08" db="UniProtKB">
        <authorList>
            <consortium name="RefSeq"/>
        </authorList>
    </citation>
    <scope>IDENTIFICATION</scope>
    <source>
        <tissue evidence="3">Whole organism</tissue>
    </source>
</reference>
<evidence type="ECO:0000256" key="1">
    <source>
        <dbReference type="SAM" id="MobiDB-lite"/>
    </source>
</evidence>
<evidence type="ECO:0000313" key="3">
    <source>
        <dbReference type="RefSeq" id="XP_052121928.1"/>
    </source>
</evidence>
<keyword evidence="2" id="KW-1185">Reference proteome</keyword>
<organism evidence="2 3">
    <name type="scientific">Frankliniella occidentalis</name>
    <name type="common">Western flower thrips</name>
    <name type="synonym">Euthrips occidentalis</name>
    <dbReference type="NCBI Taxonomy" id="133901"/>
    <lineage>
        <taxon>Eukaryota</taxon>
        <taxon>Metazoa</taxon>
        <taxon>Ecdysozoa</taxon>
        <taxon>Arthropoda</taxon>
        <taxon>Hexapoda</taxon>
        <taxon>Insecta</taxon>
        <taxon>Pterygota</taxon>
        <taxon>Neoptera</taxon>
        <taxon>Paraneoptera</taxon>
        <taxon>Thysanoptera</taxon>
        <taxon>Terebrantia</taxon>
        <taxon>Thripoidea</taxon>
        <taxon>Thripidae</taxon>
        <taxon>Frankliniella</taxon>
    </lineage>
</organism>
<dbReference type="OrthoDB" id="2157866at2759"/>
<dbReference type="KEGG" id="foc:127749126"/>
<dbReference type="AlphaFoldDB" id="A0A9C6U5B1"/>
<feature type="compositionally biased region" description="Polar residues" evidence="1">
    <location>
        <begin position="28"/>
        <end position="37"/>
    </location>
</feature>
<protein>
    <submittedName>
        <fullName evidence="3">Uncharacterized protein LOC127749126</fullName>
    </submittedName>
</protein>